<proteinExistence type="predicted"/>
<sequence>MKKNISKTRQKELEFKFLYFKLQKLINKKVIISLKYEQLKQPEIILTLIKPLTVRIIEYANSNNLNYRITKSSDFRTMVENKISILTIHVLLLIRYELLIQSKRNLIIYDLLITKAMVCELLAIRLLREYKSFDRVNVLFVDPLKKFNTIELSVLSKSKKFLSQPIIIQILNKFYNGELMIDAKKEDDYHEQSPLINENISNYKYQKITLSKIHHRLINVPKYQSLVINLKNLFFTFLHISIILNQHTKGIPPAFLEIPYMLMGINFNYEFFMKIWYINNSFLKKIVWFYLDFFIVLLIDINLILKFFVILEKFDNKFYYEVFSLLSILIIPRNLSIFNNYRFFNLIILSFKNMFLNMIGLFFLFLSIIVGFYIAFISLNFNRSNYQIAFDLLQIFFGFTPAVWTNWDSYHNLGKFIQIMYLFMSQFIISSILAIVLSEVFSNVSVNIKEDFEYFRTVNLIIYFQTSKLSIKNFTKYPILVVIFIYESISSHFSHETDDKSFTFIDKEEFYNDQELMNLDNDDDSSVFIKSRKASSQNPFALQPVISNIVPSMASRRYSQVDNNQFVQSPVIGPSTTAAINSGNPSVPVGDTPGLLPVQSISTLGNFKSASTDSLFIDDILSKKYGSNLIKTRTKKEVDLSIIIDKLNNLEDKIDKFEHVNEQDVNQTILNDIENDSSSINLYNIVETSFDGQSINSEELSDDTY</sequence>
<protein>
    <submittedName>
        <fullName evidence="1">Uncharacterized protein</fullName>
    </submittedName>
</protein>
<comment type="caution">
    <text evidence="1">The sequence shown here is derived from an EMBL/GenBank/DDBJ whole genome shotgun (WGS) entry which is preliminary data.</text>
</comment>
<reference evidence="1" key="1">
    <citation type="submission" date="2022-06" db="EMBL/GenBank/DDBJ databases">
        <authorList>
            <person name="Legras J.-L."/>
            <person name="Devillers H."/>
            <person name="Grondin C."/>
        </authorList>
    </citation>
    <scope>NUCLEOTIDE SEQUENCE</scope>
    <source>
        <strain evidence="1">CLIB 1444</strain>
    </source>
</reference>
<evidence type="ECO:0000313" key="2">
    <source>
        <dbReference type="Proteomes" id="UP001152531"/>
    </source>
</evidence>
<gene>
    <name evidence="1" type="ORF">CLIB1444_06S03642</name>
</gene>
<dbReference type="EMBL" id="CALSDN010000006">
    <property type="protein sequence ID" value="CAH6721501.1"/>
    <property type="molecule type" value="Genomic_DNA"/>
</dbReference>
<keyword evidence="2" id="KW-1185">Reference proteome</keyword>
<organism evidence="1 2">
    <name type="scientific">[Candida] jaroonii</name>
    <dbReference type="NCBI Taxonomy" id="467808"/>
    <lineage>
        <taxon>Eukaryota</taxon>
        <taxon>Fungi</taxon>
        <taxon>Dikarya</taxon>
        <taxon>Ascomycota</taxon>
        <taxon>Saccharomycotina</taxon>
        <taxon>Pichiomycetes</taxon>
        <taxon>Debaryomycetaceae</taxon>
        <taxon>Yamadazyma</taxon>
    </lineage>
</organism>
<dbReference type="Proteomes" id="UP001152531">
    <property type="component" value="Unassembled WGS sequence"/>
</dbReference>
<accession>A0ACA9Y8X9</accession>
<name>A0ACA9Y8X9_9ASCO</name>
<evidence type="ECO:0000313" key="1">
    <source>
        <dbReference type="EMBL" id="CAH6721501.1"/>
    </source>
</evidence>